<sequence length="92" mass="10041">MKTNSDQSSWRSVACPDFSSEHLARAFFERYPVKAKTITAIEVRPCAVTGQFDLIATCANCVKFTYLASGVHSFEEAADALASVVPLPPENE</sequence>
<proteinExistence type="predicted"/>
<dbReference type="KEGG" id="slom:PXH66_08250"/>
<name>A0AAF0I4K0_9BACT</name>
<evidence type="ECO:0000313" key="1">
    <source>
        <dbReference type="EMBL" id="WED66839.1"/>
    </source>
</evidence>
<accession>A0AAF0I4K0</accession>
<reference evidence="1" key="1">
    <citation type="submission" date="2023-03" db="EMBL/GenBank/DDBJ databases">
        <title>Lomoglobus Profundus gen. nov., sp. nov., a novel member of the phylum Verrucomicrobia, isolated from deep-marine sediment of South China Sea.</title>
        <authorList>
            <person name="Ahmad T."/>
            <person name="Ishaq S.E."/>
            <person name="Wang F."/>
        </authorList>
    </citation>
    <scope>NUCLEOTIDE SEQUENCE</scope>
    <source>
        <strain evidence="1">LMO-M01</strain>
    </source>
</reference>
<dbReference type="AlphaFoldDB" id="A0AAF0I4K0"/>
<dbReference type="RefSeq" id="WP_330929589.1">
    <property type="nucleotide sequence ID" value="NZ_CP119075.1"/>
</dbReference>
<keyword evidence="2" id="KW-1185">Reference proteome</keyword>
<organism evidence="1 2">
    <name type="scientific">Synoicihabitans lomoniglobus</name>
    <dbReference type="NCBI Taxonomy" id="2909285"/>
    <lineage>
        <taxon>Bacteria</taxon>
        <taxon>Pseudomonadati</taxon>
        <taxon>Verrucomicrobiota</taxon>
        <taxon>Opitutia</taxon>
        <taxon>Opitutales</taxon>
        <taxon>Opitutaceae</taxon>
        <taxon>Synoicihabitans</taxon>
    </lineage>
</organism>
<dbReference type="Proteomes" id="UP001218638">
    <property type="component" value="Chromosome"/>
</dbReference>
<dbReference type="EMBL" id="CP119075">
    <property type="protein sequence ID" value="WED66839.1"/>
    <property type="molecule type" value="Genomic_DNA"/>
</dbReference>
<gene>
    <name evidence="1" type="ORF">PXH66_08250</name>
</gene>
<protein>
    <submittedName>
        <fullName evidence="1">Uncharacterized protein</fullName>
    </submittedName>
</protein>
<evidence type="ECO:0000313" key="2">
    <source>
        <dbReference type="Proteomes" id="UP001218638"/>
    </source>
</evidence>